<proteinExistence type="predicted"/>
<dbReference type="EMBL" id="CAAE01014555">
    <property type="protein sequence ID" value="CAF98415.1"/>
    <property type="molecule type" value="Genomic_DNA"/>
</dbReference>
<sequence>MPESPLSPTPARQTPARSLLTHKDSGTGERAANGDFCDGVTGETWQSRHQKQRLLHWTAALSYFIFTFLKVFLAMMSSQQVQHLLFPNQLQALIQQKQQALVLQQQHLKEFFKKQQQQIHNNLQLLQQQSSKKTDEVETKLSRAEIDFWHQDVA</sequence>
<keyword evidence="2" id="KW-0472">Membrane</keyword>
<feature type="region of interest" description="Disordered" evidence="1">
    <location>
        <begin position="1"/>
        <end position="35"/>
    </location>
</feature>
<protein>
    <submittedName>
        <fullName evidence="3">(spotted green pufferfish) hypothetical protein</fullName>
    </submittedName>
</protein>
<evidence type="ECO:0000313" key="3">
    <source>
        <dbReference type="EMBL" id="CAF98415.1"/>
    </source>
</evidence>
<gene>
    <name evidence="3" type="ORF">GSTENG00016115001</name>
</gene>
<comment type="caution">
    <text evidence="3">The sequence shown here is derived from an EMBL/GenBank/DDBJ whole genome shotgun (WGS) entry which is preliminary data.</text>
</comment>
<keyword evidence="2" id="KW-1133">Transmembrane helix</keyword>
<organism evidence="3">
    <name type="scientific">Tetraodon nigroviridis</name>
    <name type="common">Spotted green pufferfish</name>
    <name type="synonym">Chelonodon nigroviridis</name>
    <dbReference type="NCBI Taxonomy" id="99883"/>
    <lineage>
        <taxon>Eukaryota</taxon>
        <taxon>Metazoa</taxon>
        <taxon>Chordata</taxon>
        <taxon>Craniata</taxon>
        <taxon>Vertebrata</taxon>
        <taxon>Euteleostomi</taxon>
        <taxon>Actinopterygii</taxon>
        <taxon>Neopterygii</taxon>
        <taxon>Teleostei</taxon>
        <taxon>Neoteleostei</taxon>
        <taxon>Acanthomorphata</taxon>
        <taxon>Eupercaria</taxon>
        <taxon>Tetraodontiformes</taxon>
        <taxon>Tetradontoidea</taxon>
        <taxon>Tetraodontidae</taxon>
        <taxon>Tetraodon</taxon>
    </lineage>
</organism>
<reference evidence="3" key="2">
    <citation type="submission" date="2004-02" db="EMBL/GenBank/DDBJ databases">
        <authorList>
            <consortium name="Genoscope"/>
            <consortium name="Whitehead Institute Centre for Genome Research"/>
        </authorList>
    </citation>
    <scope>NUCLEOTIDE SEQUENCE</scope>
</reference>
<evidence type="ECO:0000256" key="2">
    <source>
        <dbReference type="SAM" id="Phobius"/>
    </source>
</evidence>
<name>Q4SLR7_TETNG</name>
<feature type="transmembrane region" description="Helical" evidence="2">
    <location>
        <begin position="54"/>
        <end position="73"/>
    </location>
</feature>
<evidence type="ECO:0000256" key="1">
    <source>
        <dbReference type="SAM" id="MobiDB-lite"/>
    </source>
</evidence>
<reference evidence="3" key="1">
    <citation type="journal article" date="2004" name="Nature">
        <title>Genome duplication in the teleost fish Tetraodon nigroviridis reveals the early vertebrate proto-karyotype.</title>
        <authorList>
            <person name="Jaillon O."/>
            <person name="Aury J.-M."/>
            <person name="Brunet F."/>
            <person name="Petit J.-L."/>
            <person name="Stange-Thomann N."/>
            <person name="Mauceli E."/>
            <person name="Bouneau L."/>
            <person name="Fischer C."/>
            <person name="Ozouf-Costaz C."/>
            <person name="Bernot A."/>
            <person name="Nicaud S."/>
            <person name="Jaffe D."/>
            <person name="Fisher S."/>
            <person name="Lutfalla G."/>
            <person name="Dossat C."/>
            <person name="Segurens B."/>
            <person name="Dasilva C."/>
            <person name="Salanoubat M."/>
            <person name="Levy M."/>
            <person name="Boudet N."/>
            <person name="Castellano S."/>
            <person name="Anthouard V."/>
            <person name="Jubin C."/>
            <person name="Castelli V."/>
            <person name="Katinka M."/>
            <person name="Vacherie B."/>
            <person name="Biemont C."/>
            <person name="Skalli Z."/>
            <person name="Cattolico L."/>
            <person name="Poulain J."/>
            <person name="De Berardinis V."/>
            <person name="Cruaud C."/>
            <person name="Duprat S."/>
            <person name="Brottier P."/>
            <person name="Coutanceau J.-P."/>
            <person name="Gouzy J."/>
            <person name="Parra G."/>
            <person name="Lardier G."/>
            <person name="Chapple C."/>
            <person name="McKernan K.J."/>
            <person name="McEwan P."/>
            <person name="Bosak S."/>
            <person name="Kellis M."/>
            <person name="Volff J.-N."/>
            <person name="Guigo R."/>
            <person name="Zody M.C."/>
            <person name="Mesirov J."/>
            <person name="Lindblad-Toh K."/>
            <person name="Birren B."/>
            <person name="Nusbaum C."/>
            <person name="Kahn D."/>
            <person name="Robinson-Rechavi M."/>
            <person name="Laudet V."/>
            <person name="Schachter V."/>
            <person name="Quetier F."/>
            <person name="Saurin W."/>
            <person name="Scarpelli C."/>
            <person name="Wincker P."/>
            <person name="Lander E.S."/>
            <person name="Weissenbach J."/>
            <person name="Roest Crollius H."/>
        </authorList>
    </citation>
    <scope>NUCLEOTIDE SEQUENCE [LARGE SCALE GENOMIC DNA]</scope>
</reference>
<dbReference type="OrthoDB" id="10524182at2759"/>
<accession>Q4SLR7</accession>
<keyword evidence="2" id="KW-0812">Transmembrane</keyword>
<dbReference type="KEGG" id="tng:GSTEN00016115G001"/>
<dbReference type="AlphaFoldDB" id="Q4SLR7"/>